<reference evidence="19" key="1">
    <citation type="journal article" date="2015" name="Genome Biol. Evol.">
        <title>The Utility of Genome Skimming for Phylogenomic Analyses as Demonstrated for Glycerid Relationships (Annelida, Glyceridae).</title>
        <authorList>
            <person name="Richter S."/>
            <person name="Schwarz F."/>
            <person name="Hering L."/>
            <person name="Boggemann M."/>
            <person name="Bleidorn C."/>
        </authorList>
    </citation>
    <scope>NUCLEOTIDE SEQUENCE</scope>
    <source>
        <strain evidence="19">FS10</strain>
        <tissue evidence="19">Body wall</tissue>
    </source>
</reference>
<dbReference type="EC" id="7.1.1.2" evidence="3 17"/>
<feature type="transmembrane region" description="Helical" evidence="17">
    <location>
        <begin position="119"/>
        <end position="144"/>
    </location>
</feature>
<dbReference type="InterPro" id="IPR001750">
    <property type="entry name" value="ND/Mrp_TM"/>
</dbReference>
<keyword evidence="6 17" id="KW-0679">Respiratory chain</keyword>
<feature type="transmembrane region" description="Helical" evidence="17">
    <location>
        <begin position="175"/>
        <end position="194"/>
    </location>
</feature>
<feature type="transmembrane region" description="Helical" evidence="17">
    <location>
        <begin position="233"/>
        <end position="251"/>
    </location>
</feature>
<dbReference type="AlphaFoldDB" id="A0A0S3CQT9"/>
<dbReference type="PRINTS" id="PR01436">
    <property type="entry name" value="NADHDHGNASE2"/>
</dbReference>
<keyword evidence="10 17" id="KW-0249">Electron transport</keyword>
<dbReference type="InterPro" id="IPR050175">
    <property type="entry name" value="Complex_I_Subunit_2"/>
</dbReference>
<comment type="function">
    <text evidence="17">Core subunit of the mitochondrial membrane respiratory chain NADH dehydrogenase (Complex I) which catalyzes electron transfer from NADH through the respiratory chain, using ubiquinone as an electron acceptor. Essential for the catalytic activity and assembly of complex I.</text>
</comment>
<evidence type="ECO:0000256" key="9">
    <source>
        <dbReference type="ARBA" id="ARBA00022967"/>
    </source>
</evidence>
<keyword evidence="8 17" id="KW-0999">Mitochondrion inner membrane</keyword>
<evidence type="ECO:0000256" key="8">
    <source>
        <dbReference type="ARBA" id="ARBA00022792"/>
    </source>
</evidence>
<feature type="domain" description="NADH:quinone oxidoreductase/Mrp antiporter transmembrane" evidence="18">
    <location>
        <begin position="24"/>
        <end position="285"/>
    </location>
</feature>
<dbReference type="GO" id="GO:0005743">
    <property type="term" value="C:mitochondrial inner membrane"/>
    <property type="evidence" value="ECO:0007669"/>
    <property type="project" value="UniProtKB-SubCell"/>
</dbReference>
<evidence type="ECO:0000256" key="2">
    <source>
        <dbReference type="ARBA" id="ARBA00007012"/>
    </source>
</evidence>
<evidence type="ECO:0000256" key="5">
    <source>
        <dbReference type="ARBA" id="ARBA00022448"/>
    </source>
</evidence>
<dbReference type="InterPro" id="IPR003917">
    <property type="entry name" value="NADH_UbQ_OxRdtase_chain2"/>
</dbReference>
<evidence type="ECO:0000256" key="11">
    <source>
        <dbReference type="ARBA" id="ARBA00022989"/>
    </source>
</evidence>
<evidence type="ECO:0000256" key="13">
    <source>
        <dbReference type="ARBA" id="ARBA00023075"/>
    </source>
</evidence>
<dbReference type="GO" id="GO:0008137">
    <property type="term" value="F:NADH dehydrogenase (ubiquinone) activity"/>
    <property type="evidence" value="ECO:0007669"/>
    <property type="project" value="UniProtKB-EC"/>
</dbReference>
<keyword evidence="15 17" id="KW-0472">Membrane</keyword>
<evidence type="ECO:0000256" key="1">
    <source>
        <dbReference type="ARBA" id="ARBA00004448"/>
    </source>
</evidence>
<evidence type="ECO:0000256" key="15">
    <source>
        <dbReference type="ARBA" id="ARBA00023136"/>
    </source>
</evidence>
<evidence type="ECO:0000256" key="6">
    <source>
        <dbReference type="ARBA" id="ARBA00022660"/>
    </source>
</evidence>
<geneLocation type="mitochondrion" evidence="19"/>
<evidence type="ECO:0000259" key="18">
    <source>
        <dbReference type="Pfam" id="PF00361"/>
    </source>
</evidence>
<evidence type="ECO:0000256" key="16">
    <source>
        <dbReference type="ARBA" id="ARBA00049551"/>
    </source>
</evidence>
<keyword evidence="13 17" id="KW-0830">Ubiquinone</keyword>
<keyword evidence="7 17" id="KW-0812">Transmembrane</keyword>
<evidence type="ECO:0000256" key="7">
    <source>
        <dbReference type="ARBA" id="ARBA00022692"/>
    </source>
</evidence>
<feature type="transmembrane region" description="Helical" evidence="17">
    <location>
        <begin position="309"/>
        <end position="331"/>
    </location>
</feature>
<name>A0A0S3CQT9_9ANNE</name>
<feature type="transmembrane region" description="Helical" evidence="17">
    <location>
        <begin position="150"/>
        <end position="168"/>
    </location>
</feature>
<organism evidence="19">
    <name type="scientific">Glycera capitata</name>
    <dbReference type="NCBI Taxonomy" id="529148"/>
    <lineage>
        <taxon>Eukaryota</taxon>
        <taxon>Metazoa</taxon>
        <taxon>Spiralia</taxon>
        <taxon>Lophotrochozoa</taxon>
        <taxon>Annelida</taxon>
        <taxon>Polychaeta</taxon>
        <taxon>Errantia</taxon>
        <taxon>Phyllodocida</taxon>
        <taxon>Glyceridae</taxon>
        <taxon>Glycera</taxon>
    </lineage>
</organism>
<evidence type="ECO:0000256" key="10">
    <source>
        <dbReference type="ARBA" id="ARBA00022982"/>
    </source>
</evidence>
<evidence type="ECO:0000256" key="14">
    <source>
        <dbReference type="ARBA" id="ARBA00023128"/>
    </source>
</evidence>
<accession>A0A0S3CQT9</accession>
<dbReference type="PANTHER" id="PTHR46552">
    <property type="entry name" value="NADH-UBIQUINONE OXIDOREDUCTASE CHAIN 2"/>
    <property type="match status" value="1"/>
</dbReference>
<keyword evidence="14 17" id="KW-0496">Mitochondrion</keyword>
<comment type="similarity">
    <text evidence="2 17">Belongs to the complex I subunit 2 family.</text>
</comment>
<feature type="transmembrane region" description="Helical" evidence="17">
    <location>
        <begin position="271"/>
        <end position="297"/>
    </location>
</feature>
<dbReference type="PANTHER" id="PTHR46552:SF1">
    <property type="entry name" value="NADH-UBIQUINONE OXIDOREDUCTASE CHAIN 2"/>
    <property type="match status" value="1"/>
</dbReference>
<protein>
    <recommendedName>
        <fullName evidence="4 17">NADH-ubiquinone oxidoreductase chain 2</fullName>
        <ecNumber evidence="3 17">7.1.1.2</ecNumber>
    </recommendedName>
</protein>
<keyword evidence="11 17" id="KW-1133">Transmembrane helix</keyword>
<feature type="transmembrane region" description="Helical" evidence="17">
    <location>
        <begin position="90"/>
        <end position="112"/>
    </location>
</feature>
<keyword evidence="9 17" id="KW-1278">Translocase</keyword>
<sequence length="332" mass="37410">MKLMPYYSLFTTTLFMGTFMTLSSNHWVYMWMGFEINLMSFIPMILHSNTNQETEAAVKYFLIQALGSSLILLSSLSMTFNPYSIFSQNVMLFTLIFALMIKMGAAPFHFWLPQIMSSISWLMCMILATWQKIAPLFIIISISSSISNKFIMLIAMISTTVGGLGGLNQTHLRPLLAYSSIAHLGWMIGASSISSCTSTVYFIIYAMMTLSIMSIMFINTLKSNYMSSISNMPISISLSLMILFLSLGGLPPLLGFFPKWLMIKSMIFQNMFMFVSVMIMGSLISLFYYLSLFFNMYTNNMTKIHMNKLTSPLIMGITIMSSLTLGIAPLVI</sequence>
<comment type="catalytic activity">
    <reaction evidence="16 17">
        <text>a ubiquinone + NADH + 5 H(+)(in) = a ubiquinol + NAD(+) + 4 H(+)(out)</text>
        <dbReference type="Rhea" id="RHEA:29091"/>
        <dbReference type="Rhea" id="RHEA-COMP:9565"/>
        <dbReference type="Rhea" id="RHEA-COMP:9566"/>
        <dbReference type="ChEBI" id="CHEBI:15378"/>
        <dbReference type="ChEBI" id="CHEBI:16389"/>
        <dbReference type="ChEBI" id="CHEBI:17976"/>
        <dbReference type="ChEBI" id="CHEBI:57540"/>
        <dbReference type="ChEBI" id="CHEBI:57945"/>
        <dbReference type="EC" id="7.1.1.2"/>
    </reaction>
</comment>
<gene>
    <name evidence="19" type="primary">nad2</name>
</gene>
<feature type="transmembrane region" description="Helical" evidence="17">
    <location>
        <begin position="58"/>
        <end position="78"/>
    </location>
</feature>
<feature type="transmembrane region" description="Helical" evidence="17">
    <location>
        <begin position="200"/>
        <end position="221"/>
    </location>
</feature>
<proteinExistence type="inferred from homology"/>
<evidence type="ECO:0000256" key="4">
    <source>
        <dbReference type="ARBA" id="ARBA00021008"/>
    </source>
</evidence>
<feature type="transmembrane region" description="Helical" evidence="17">
    <location>
        <begin position="5"/>
        <end position="22"/>
    </location>
</feature>
<keyword evidence="5" id="KW-0813">Transport</keyword>
<dbReference type="EMBL" id="KT989319">
    <property type="protein sequence ID" value="ALQ78801.1"/>
    <property type="molecule type" value="Genomic_DNA"/>
</dbReference>
<feature type="transmembrane region" description="Helical" evidence="17">
    <location>
        <begin position="28"/>
        <end position="46"/>
    </location>
</feature>
<dbReference type="GO" id="GO:0006120">
    <property type="term" value="P:mitochondrial electron transport, NADH to ubiquinone"/>
    <property type="evidence" value="ECO:0007669"/>
    <property type="project" value="InterPro"/>
</dbReference>
<dbReference type="Pfam" id="PF00361">
    <property type="entry name" value="Proton_antipo_M"/>
    <property type="match status" value="1"/>
</dbReference>
<evidence type="ECO:0000256" key="3">
    <source>
        <dbReference type="ARBA" id="ARBA00012944"/>
    </source>
</evidence>
<evidence type="ECO:0000256" key="12">
    <source>
        <dbReference type="ARBA" id="ARBA00023027"/>
    </source>
</evidence>
<evidence type="ECO:0000256" key="17">
    <source>
        <dbReference type="RuleBase" id="RU003403"/>
    </source>
</evidence>
<keyword evidence="12 17" id="KW-0520">NAD</keyword>
<evidence type="ECO:0000313" key="19">
    <source>
        <dbReference type="EMBL" id="ALQ78801.1"/>
    </source>
</evidence>
<comment type="subcellular location">
    <subcellularLocation>
        <location evidence="1 17">Mitochondrion inner membrane</location>
        <topology evidence="1 17">Multi-pass membrane protein</topology>
    </subcellularLocation>
</comment>